<evidence type="ECO:0000256" key="4">
    <source>
        <dbReference type="ARBA" id="ARBA00023125"/>
    </source>
</evidence>
<evidence type="ECO:0000256" key="7">
    <source>
        <dbReference type="SAM" id="MobiDB-lite"/>
    </source>
</evidence>
<dbReference type="GO" id="GO:0003677">
    <property type="term" value="F:DNA binding"/>
    <property type="evidence" value="ECO:0007669"/>
    <property type="project" value="UniProtKB-KW"/>
</dbReference>
<evidence type="ECO:0008006" key="12">
    <source>
        <dbReference type="Google" id="ProtNLM"/>
    </source>
</evidence>
<dbReference type="InterPro" id="IPR017930">
    <property type="entry name" value="Myb_dom"/>
</dbReference>
<evidence type="ECO:0000256" key="1">
    <source>
        <dbReference type="ARBA" id="ARBA00004123"/>
    </source>
</evidence>
<dbReference type="PROSITE" id="PS51294">
    <property type="entry name" value="HTH_MYB"/>
    <property type="match status" value="2"/>
</dbReference>
<keyword evidence="2" id="KW-0677">Repeat</keyword>
<feature type="region of interest" description="Disordered" evidence="7">
    <location>
        <begin position="121"/>
        <end position="157"/>
    </location>
</feature>
<dbReference type="InterPro" id="IPR001005">
    <property type="entry name" value="SANT/Myb"/>
</dbReference>
<keyword evidence="3" id="KW-0805">Transcription regulation</keyword>
<feature type="domain" description="HTH myb-type" evidence="9">
    <location>
        <begin position="8"/>
        <end position="60"/>
    </location>
</feature>
<evidence type="ECO:0000256" key="3">
    <source>
        <dbReference type="ARBA" id="ARBA00023015"/>
    </source>
</evidence>
<dbReference type="FunFam" id="1.10.10.60:FF:000458">
    <property type="entry name" value="Transcription factor MYB86"/>
    <property type="match status" value="1"/>
</dbReference>
<evidence type="ECO:0000259" key="9">
    <source>
        <dbReference type="PROSITE" id="PS51294"/>
    </source>
</evidence>
<keyword evidence="11" id="KW-1185">Reference proteome</keyword>
<keyword evidence="5" id="KW-0804">Transcription</keyword>
<dbReference type="InterPro" id="IPR051953">
    <property type="entry name" value="Plant_SW-associated_TFs"/>
</dbReference>
<evidence type="ECO:0000256" key="5">
    <source>
        <dbReference type="ARBA" id="ARBA00023163"/>
    </source>
</evidence>
<evidence type="ECO:0000256" key="2">
    <source>
        <dbReference type="ARBA" id="ARBA00022737"/>
    </source>
</evidence>
<dbReference type="Gramene" id="mRNA:MD05G0199600">
    <property type="protein sequence ID" value="mRNA:MD05G0199600"/>
    <property type="gene ID" value="MD05G0199600"/>
</dbReference>
<dbReference type="SMART" id="SM00717">
    <property type="entry name" value="SANT"/>
    <property type="match status" value="2"/>
</dbReference>
<feature type="domain" description="Myb-like" evidence="8">
    <location>
        <begin position="8"/>
        <end position="60"/>
    </location>
</feature>
<evidence type="ECO:0000259" key="8">
    <source>
        <dbReference type="PROSITE" id="PS50090"/>
    </source>
</evidence>
<organism evidence="10 11">
    <name type="scientific">Malus domestica</name>
    <name type="common">Apple</name>
    <name type="synonym">Pyrus malus</name>
    <dbReference type="NCBI Taxonomy" id="3750"/>
    <lineage>
        <taxon>Eukaryota</taxon>
        <taxon>Viridiplantae</taxon>
        <taxon>Streptophyta</taxon>
        <taxon>Embryophyta</taxon>
        <taxon>Tracheophyta</taxon>
        <taxon>Spermatophyta</taxon>
        <taxon>Magnoliopsida</taxon>
        <taxon>eudicotyledons</taxon>
        <taxon>Gunneridae</taxon>
        <taxon>Pentapetalae</taxon>
        <taxon>rosids</taxon>
        <taxon>fabids</taxon>
        <taxon>Rosales</taxon>
        <taxon>Rosaceae</taxon>
        <taxon>Amygdaloideae</taxon>
        <taxon>Maleae</taxon>
        <taxon>Malus</taxon>
    </lineage>
</organism>
<feature type="domain" description="HTH myb-type" evidence="9">
    <location>
        <begin position="61"/>
        <end position="115"/>
    </location>
</feature>
<dbReference type="OrthoDB" id="2143914at2759"/>
<dbReference type="KEGG" id="mdm:103409031"/>
<dbReference type="CDD" id="cd00167">
    <property type="entry name" value="SANT"/>
    <property type="match status" value="2"/>
</dbReference>
<dbReference type="PANTHER" id="PTHR47997:SF40">
    <property type="entry name" value="TRANSCRIPTION FACTOR MYB26-LIKE"/>
    <property type="match status" value="1"/>
</dbReference>
<gene>
    <name evidence="10" type="ORF">DVH24_010946</name>
</gene>
<evidence type="ECO:0000256" key="6">
    <source>
        <dbReference type="ARBA" id="ARBA00023242"/>
    </source>
</evidence>
<accession>A0A498JZL5</accession>
<evidence type="ECO:0000313" key="10">
    <source>
        <dbReference type="EMBL" id="RXH98621.1"/>
    </source>
</evidence>
<dbReference type="Proteomes" id="UP000290289">
    <property type="component" value="Chromosome 5"/>
</dbReference>
<dbReference type="SUPFAM" id="SSF46689">
    <property type="entry name" value="Homeodomain-like"/>
    <property type="match status" value="1"/>
</dbReference>
<dbReference type="Pfam" id="PF00249">
    <property type="entry name" value="Myb_DNA-binding"/>
    <property type="match status" value="2"/>
</dbReference>
<reference evidence="10 11" key="1">
    <citation type="submission" date="2018-10" db="EMBL/GenBank/DDBJ databases">
        <title>A high-quality apple genome assembly.</title>
        <authorList>
            <person name="Hu J."/>
        </authorList>
    </citation>
    <scope>NUCLEOTIDE SEQUENCE [LARGE SCALE GENOMIC DNA]</scope>
    <source>
        <strain evidence="11">cv. HFTH1</strain>
        <tissue evidence="10">Young leaf</tissue>
    </source>
</reference>
<keyword evidence="6" id="KW-0539">Nucleus</keyword>
<comment type="caution">
    <text evidence="10">The sequence shown here is derived from an EMBL/GenBank/DDBJ whole genome shotgun (WGS) entry which is preliminary data.</text>
</comment>
<comment type="subcellular location">
    <subcellularLocation>
        <location evidence="1">Nucleus</location>
    </subcellularLocation>
</comment>
<dbReference type="EMBL" id="RDQH01000331">
    <property type="protein sequence ID" value="RXH98621.1"/>
    <property type="molecule type" value="Genomic_DNA"/>
</dbReference>
<dbReference type="SMR" id="A0A498JZL5"/>
<sequence length="328" mass="36970">MGHRCCGKQKVKRGLWSPEEDEKLRKHITTHGHGSWSSVPKHAGLQRCGKSCRLRWINYLRPELRRGSFTPEEEQTIIDVHRILGNKWAQIAKHLPGRTDNEVKNFWNSCIKKKLMSQGLDPKTHNLLPKSHHQRSASNNAASSSQSPLLQSHNQQQPISVHLTEINASPINVTLSTDQYHDHGQNPSNASWTRVDDPTFNDITRLPHQQSTDHSTLINNISSSSPSSSVNLSVFGLLENSNIWASGTEPFEAPRILVGEQSKGEEVVLQQEKDTLLDQMEIKGIEDMDHASIFESSSVDFSFVESTLMSCGEISQDLNSMCNFAWRY</sequence>
<feature type="compositionally biased region" description="Low complexity" evidence="7">
    <location>
        <begin position="136"/>
        <end position="157"/>
    </location>
</feature>
<protein>
    <recommendedName>
        <fullName evidence="12">MYB domain class transcription factor</fullName>
    </recommendedName>
</protein>
<dbReference type="GO" id="GO:0005634">
    <property type="term" value="C:nucleus"/>
    <property type="evidence" value="ECO:0007669"/>
    <property type="project" value="UniProtKB-SubCell"/>
</dbReference>
<evidence type="ECO:0000313" key="11">
    <source>
        <dbReference type="Proteomes" id="UP000290289"/>
    </source>
</evidence>
<dbReference type="FunFam" id="1.10.10.60:FF:000185">
    <property type="entry name" value="MYB transcription factor"/>
    <property type="match status" value="1"/>
</dbReference>
<dbReference type="InterPro" id="IPR009057">
    <property type="entry name" value="Homeodomain-like_sf"/>
</dbReference>
<proteinExistence type="predicted"/>
<keyword evidence="4" id="KW-0238">DNA-binding</keyword>
<feature type="domain" description="Myb-like" evidence="8">
    <location>
        <begin position="61"/>
        <end position="111"/>
    </location>
</feature>
<dbReference type="AlphaFoldDB" id="A0A498JZL5"/>
<dbReference type="PANTHER" id="PTHR47997">
    <property type="entry name" value="MYB DOMAIN PROTEIN 55"/>
    <property type="match status" value="1"/>
</dbReference>
<dbReference type="PROSITE" id="PS50090">
    <property type="entry name" value="MYB_LIKE"/>
    <property type="match status" value="2"/>
</dbReference>
<dbReference type="Gene3D" id="1.10.10.60">
    <property type="entry name" value="Homeodomain-like"/>
    <property type="match status" value="2"/>
</dbReference>
<name>A0A498JZL5_MALDO</name>